<name>A0A8H5GFZ7_9AGAR</name>
<dbReference type="EMBL" id="JAACJO010000001">
    <property type="protein sequence ID" value="KAF5364120.1"/>
    <property type="molecule type" value="Genomic_DNA"/>
</dbReference>
<evidence type="ECO:0000256" key="6">
    <source>
        <dbReference type="SAM" id="MobiDB-lite"/>
    </source>
</evidence>
<evidence type="ECO:0000256" key="2">
    <source>
        <dbReference type="ARBA" id="ARBA00022729"/>
    </source>
</evidence>
<feature type="coiled-coil region" evidence="5">
    <location>
        <begin position="148"/>
        <end position="226"/>
    </location>
</feature>
<protein>
    <recommendedName>
        <fullName evidence="1">Glucosidase 2 subunit beta</fullName>
    </recommendedName>
</protein>
<keyword evidence="5" id="KW-0175">Coiled coil</keyword>
<dbReference type="PANTHER" id="PTHR12630">
    <property type="entry name" value="N-LINKED OLIGOSACCHARIDE PROCESSING"/>
    <property type="match status" value="1"/>
</dbReference>
<proteinExistence type="predicted"/>
<feature type="chain" id="PRO_5034979039" description="Glucosidase 2 subunit beta" evidence="7">
    <location>
        <begin position="19"/>
        <end position="544"/>
    </location>
</feature>
<accession>A0A8H5GFZ7</accession>
<evidence type="ECO:0000256" key="7">
    <source>
        <dbReference type="SAM" id="SignalP"/>
    </source>
</evidence>
<feature type="region of interest" description="Disordered" evidence="6">
    <location>
        <begin position="265"/>
        <end position="293"/>
    </location>
</feature>
<evidence type="ECO:0000313" key="10">
    <source>
        <dbReference type="Proteomes" id="UP000559027"/>
    </source>
</evidence>
<dbReference type="InterPro" id="IPR039794">
    <property type="entry name" value="Gtb1-like"/>
</dbReference>
<feature type="signal peptide" evidence="7">
    <location>
        <begin position="1"/>
        <end position="18"/>
    </location>
</feature>
<dbReference type="PANTHER" id="PTHR12630:SF1">
    <property type="entry name" value="GLUCOSIDASE 2 SUBUNIT BETA"/>
    <property type="match status" value="1"/>
</dbReference>
<dbReference type="GO" id="GO:0017177">
    <property type="term" value="C:glucosidase II complex"/>
    <property type="evidence" value="ECO:0007669"/>
    <property type="project" value="TreeGrafter"/>
</dbReference>
<comment type="caution">
    <text evidence="9">The sequence shown here is derived from an EMBL/GenBank/DDBJ whole genome shotgun (WGS) entry which is preliminary data.</text>
</comment>
<feature type="domain" description="MRH" evidence="8">
    <location>
        <begin position="425"/>
        <end position="532"/>
    </location>
</feature>
<dbReference type="InterPro" id="IPR009011">
    <property type="entry name" value="Man6P_isomerase_rcpt-bd_dom_sf"/>
</dbReference>
<keyword evidence="4" id="KW-1015">Disulfide bond</keyword>
<evidence type="ECO:0000259" key="8">
    <source>
        <dbReference type="PROSITE" id="PS51914"/>
    </source>
</evidence>
<dbReference type="Gene3D" id="2.70.130.10">
    <property type="entry name" value="Mannose-6-phosphate receptor binding domain"/>
    <property type="match status" value="1"/>
</dbReference>
<evidence type="ECO:0000313" key="9">
    <source>
        <dbReference type="EMBL" id="KAF5364120.1"/>
    </source>
</evidence>
<dbReference type="PROSITE" id="PS51914">
    <property type="entry name" value="MRH"/>
    <property type="match status" value="1"/>
</dbReference>
<gene>
    <name evidence="9" type="ORF">D9756_000935</name>
</gene>
<evidence type="ECO:0000256" key="1">
    <source>
        <dbReference type="ARBA" id="ARBA00022387"/>
    </source>
</evidence>
<dbReference type="GO" id="GO:0006491">
    <property type="term" value="P:N-glycan processing"/>
    <property type="evidence" value="ECO:0007669"/>
    <property type="project" value="TreeGrafter"/>
</dbReference>
<dbReference type="Pfam" id="PF13015">
    <property type="entry name" value="PRKCSH_1"/>
    <property type="match status" value="1"/>
</dbReference>
<keyword evidence="2 7" id="KW-0732">Signal</keyword>
<dbReference type="Proteomes" id="UP000559027">
    <property type="component" value="Unassembled WGS sequence"/>
</dbReference>
<dbReference type="InterPro" id="IPR028146">
    <property type="entry name" value="PRKCSH_N"/>
</dbReference>
<evidence type="ECO:0000256" key="5">
    <source>
        <dbReference type="SAM" id="Coils"/>
    </source>
</evidence>
<dbReference type="AlphaFoldDB" id="A0A8H5GFZ7"/>
<evidence type="ECO:0000256" key="4">
    <source>
        <dbReference type="ARBA" id="ARBA00023157"/>
    </source>
</evidence>
<dbReference type="OrthoDB" id="28322at2759"/>
<dbReference type="Pfam" id="PF12999">
    <property type="entry name" value="PRKCSH-like"/>
    <property type="match status" value="1"/>
</dbReference>
<organism evidence="9 10">
    <name type="scientific">Leucocoprinus leucothites</name>
    <dbReference type="NCBI Taxonomy" id="201217"/>
    <lineage>
        <taxon>Eukaryota</taxon>
        <taxon>Fungi</taxon>
        <taxon>Dikarya</taxon>
        <taxon>Basidiomycota</taxon>
        <taxon>Agaricomycotina</taxon>
        <taxon>Agaricomycetes</taxon>
        <taxon>Agaricomycetidae</taxon>
        <taxon>Agaricales</taxon>
        <taxon>Agaricineae</taxon>
        <taxon>Agaricaceae</taxon>
        <taxon>Leucocoprinus</taxon>
    </lineage>
</organism>
<dbReference type="InterPro" id="IPR036607">
    <property type="entry name" value="PRKCSH"/>
</dbReference>
<dbReference type="SUPFAM" id="SSF50911">
    <property type="entry name" value="Mannose 6-phosphate receptor domain"/>
    <property type="match status" value="1"/>
</dbReference>
<keyword evidence="3" id="KW-0256">Endoplasmic reticulum</keyword>
<keyword evidence="10" id="KW-1185">Reference proteome</keyword>
<dbReference type="InterPro" id="IPR044865">
    <property type="entry name" value="MRH_dom"/>
</dbReference>
<sequence length="544" mass="61753">MLPLYLLLLPLSSHVAGAVDKTFGVTPELVSKYVPKNGKWKCLDGSKEIPWAFVNDDSCDCPDGSDEPGTGACPDTYFYCHNKGHIGASIPSSRVQDGLCEPQCCDGSDELPGVCKNVCQEVGEEYRKKQEAEMKLRKTGAKIRSTYVAYAHKEKKRLEERIESLEREIQVKEKEVEKLKDIAERTESLSAAALEHKKQSPFYKTLIEHHDALKSLQREYNKHLENEKKLGDILDTLRRGYNPNYQDMAVLEAVRGWEEHAGLPHINEVRKEDDTTEEESKEAEEKKEEPLEEGMWDADKLKYQLDGLLNTDYTSLLLEHDEYTRSGGEDEESSIYDITSYLPDFALDYYDQFKDVLVSLLETLRVVPASDKTSADSSRAHQAFTDAENNLKKIQKEKKETEEAITKIFDVKGFGIAGEWKKLDGTCLEYDAGEYIYEACLFNEAKQKPKNGGMTYSLGKFESWNPSPDVQPGTPEYYSKQVYKRGARCWNGPERNVILVMTCGIENAITSVQELEKCEYQFTGTSPALCLPLTEPNNKLREEL</sequence>
<reference evidence="9 10" key="1">
    <citation type="journal article" date="2020" name="ISME J.">
        <title>Uncovering the hidden diversity of litter-decomposition mechanisms in mushroom-forming fungi.</title>
        <authorList>
            <person name="Floudas D."/>
            <person name="Bentzer J."/>
            <person name="Ahren D."/>
            <person name="Johansson T."/>
            <person name="Persson P."/>
            <person name="Tunlid A."/>
        </authorList>
    </citation>
    <scope>NUCLEOTIDE SEQUENCE [LARGE SCALE GENOMIC DNA]</scope>
    <source>
        <strain evidence="9 10">CBS 146.42</strain>
    </source>
</reference>
<evidence type="ECO:0000256" key="3">
    <source>
        <dbReference type="ARBA" id="ARBA00022824"/>
    </source>
</evidence>